<organism evidence="3 4">
    <name type="scientific">Pestalotiopsis fici (strain W106-1 / CGMCC3.15140)</name>
    <dbReference type="NCBI Taxonomy" id="1229662"/>
    <lineage>
        <taxon>Eukaryota</taxon>
        <taxon>Fungi</taxon>
        <taxon>Dikarya</taxon>
        <taxon>Ascomycota</taxon>
        <taxon>Pezizomycotina</taxon>
        <taxon>Sordariomycetes</taxon>
        <taxon>Xylariomycetidae</taxon>
        <taxon>Amphisphaeriales</taxon>
        <taxon>Sporocadaceae</taxon>
        <taxon>Pestalotiopsis</taxon>
    </lineage>
</organism>
<gene>
    <name evidence="3" type="ORF">PFICI_08709</name>
</gene>
<dbReference type="PANTHER" id="PTHR35394:SF5">
    <property type="entry name" value="DUF3176 DOMAIN-CONTAINING PROTEIN"/>
    <property type="match status" value="1"/>
</dbReference>
<dbReference type="eggNOG" id="ENOG502RZ8N">
    <property type="taxonomic scope" value="Eukaryota"/>
</dbReference>
<evidence type="ECO:0000256" key="1">
    <source>
        <dbReference type="SAM" id="MobiDB-lite"/>
    </source>
</evidence>
<dbReference type="Proteomes" id="UP000030651">
    <property type="component" value="Unassembled WGS sequence"/>
</dbReference>
<dbReference type="KEGG" id="pfy:PFICI_08709"/>
<dbReference type="PANTHER" id="PTHR35394">
    <property type="entry name" value="DUF3176 DOMAIN-CONTAINING PROTEIN"/>
    <property type="match status" value="1"/>
</dbReference>
<keyword evidence="4" id="KW-1185">Reference proteome</keyword>
<dbReference type="EMBL" id="KI912114">
    <property type="protein sequence ID" value="ETS78856.1"/>
    <property type="molecule type" value="Genomic_DNA"/>
</dbReference>
<keyword evidence="2" id="KW-1133">Transmembrane helix</keyword>
<dbReference type="InParanoid" id="W3X122"/>
<feature type="transmembrane region" description="Helical" evidence="2">
    <location>
        <begin position="536"/>
        <end position="556"/>
    </location>
</feature>
<dbReference type="GeneID" id="19273722"/>
<reference evidence="4" key="1">
    <citation type="journal article" date="2015" name="BMC Genomics">
        <title>Genomic and transcriptomic analysis of the endophytic fungus Pestalotiopsis fici reveals its lifestyle and high potential for synthesis of natural products.</title>
        <authorList>
            <person name="Wang X."/>
            <person name="Zhang X."/>
            <person name="Liu L."/>
            <person name="Xiang M."/>
            <person name="Wang W."/>
            <person name="Sun X."/>
            <person name="Che Y."/>
            <person name="Guo L."/>
            <person name="Liu G."/>
            <person name="Guo L."/>
            <person name="Wang C."/>
            <person name="Yin W.B."/>
            <person name="Stadler M."/>
            <person name="Zhang X."/>
            <person name="Liu X."/>
        </authorList>
    </citation>
    <scope>NUCLEOTIDE SEQUENCE [LARGE SCALE GENOMIC DNA]</scope>
    <source>
        <strain evidence="4">W106-1 / CGMCC3.15140</strain>
    </source>
</reference>
<dbReference type="AlphaFoldDB" id="W3X122"/>
<dbReference type="RefSeq" id="XP_007835481.1">
    <property type="nucleotide sequence ID" value="XM_007837290.1"/>
</dbReference>
<dbReference type="OrthoDB" id="5242705at2759"/>
<keyword evidence="2" id="KW-0812">Transmembrane</keyword>
<evidence type="ECO:0000313" key="4">
    <source>
        <dbReference type="Proteomes" id="UP000030651"/>
    </source>
</evidence>
<proteinExistence type="predicted"/>
<dbReference type="OMA" id="RWLFEII"/>
<keyword evidence="2" id="KW-0472">Membrane</keyword>
<evidence type="ECO:0000256" key="2">
    <source>
        <dbReference type="SAM" id="Phobius"/>
    </source>
</evidence>
<sequence>MEAPNSKAEGPTLQTESERMDTNPLMGSNAAPMPTRSFREGGLGGSKLLKSPGILRWCQDSWIVEDLALALSVSCLVAISVILSCFHDKPADSWHSGLGINAVLSILATALKGSVVLAASSSIGQLKWAWYSQSPQPLEYFQAFDSASRGPIGALLLLWSGTRSALAITGSLIMLVALGSDATIQASTSQQSRLRLTDTATVPVAKFLDPNITSDPLLLRAIYTGTFSAQNISNNALYSGAVDVSPTGSLEALDTVTPFCSTGSCTFEPYASLAIKHQCSNITDQLQYENDGTSYRIVKLSTYPIFPPESVNQGPSLNLSGQMALDPFSFEENLDQSTFLNMSSKIMDEVTEASYNSTNLSFTEVYMILFEAATDSFQSFRCTLDLGLQLYTASIEQGLFTETPGDFIKGNWTLRTRDGIDTNPEAAKISSGSYWSLETTAAGKRYPVAVSSTGWDMIRYEVSPHFSGEIMGLSVHKCEDNYILAEAIIQLRPWNTTLDFIFESIARSVTQYLRTASVDVAIGTTQYQEQYIQVRWPWLILPVVLVLSNIVFVLSVRLQSRQLQLPSWRNSALATLLNDNNTGEGKIVCELQKGQIIPIGPHPRFGTISEIDAWANARYALGRGCHNGKPGVYTTENDSLEELDEIM</sequence>
<dbReference type="Pfam" id="PF11374">
    <property type="entry name" value="DUF3176"/>
    <property type="match status" value="1"/>
</dbReference>
<dbReference type="InterPro" id="IPR021514">
    <property type="entry name" value="DUF3176"/>
</dbReference>
<feature type="region of interest" description="Disordered" evidence="1">
    <location>
        <begin position="1"/>
        <end position="38"/>
    </location>
</feature>
<protein>
    <submittedName>
        <fullName evidence="3">Uncharacterized protein</fullName>
    </submittedName>
</protein>
<evidence type="ECO:0000313" key="3">
    <source>
        <dbReference type="EMBL" id="ETS78856.1"/>
    </source>
</evidence>
<name>W3X122_PESFW</name>
<accession>W3X122</accession>
<dbReference type="HOGENOM" id="CLU_015092_4_1_1"/>